<feature type="transmembrane region" description="Helical" evidence="9">
    <location>
        <begin position="202"/>
        <end position="224"/>
    </location>
</feature>
<reference evidence="12" key="1">
    <citation type="journal article" date="2020" name="PLoS Negl. Trop. Dis.">
        <title>High-quality nuclear genome for Sarcoptes scabiei-A critical resource for a neglected parasite.</title>
        <authorList>
            <person name="Korhonen P.K."/>
            <person name="Gasser R.B."/>
            <person name="Ma G."/>
            <person name="Wang T."/>
            <person name="Stroehlein A.J."/>
            <person name="Young N.D."/>
            <person name="Ang C.S."/>
            <person name="Fernando D.D."/>
            <person name="Lu H.C."/>
            <person name="Taylor S."/>
            <person name="Reynolds S.L."/>
            <person name="Mofiz E."/>
            <person name="Najaraj S.H."/>
            <person name="Gowda H."/>
            <person name="Madugundu A."/>
            <person name="Renuse S."/>
            <person name="Holt D."/>
            <person name="Pandey A."/>
            <person name="Papenfuss A.T."/>
            <person name="Fischer K."/>
        </authorList>
    </citation>
    <scope>NUCLEOTIDE SEQUENCE [LARGE SCALE GENOMIC DNA]</scope>
</reference>
<comment type="subcellular location">
    <subcellularLocation>
        <location evidence="1">Membrane</location>
        <topology evidence="1">Multi-pass membrane protein</topology>
    </subcellularLocation>
</comment>
<name>A0A834V857_SARSC</name>
<dbReference type="PANTHER" id="PTHR22730:SF1">
    <property type="entry name" value="PROMININ-LIKE PROTEIN"/>
    <property type="match status" value="1"/>
</dbReference>
<feature type="transmembrane region" description="Helical" evidence="9">
    <location>
        <begin position="872"/>
        <end position="896"/>
    </location>
</feature>
<evidence type="ECO:0000313" key="10">
    <source>
        <dbReference type="EMBL" id="KAF7487842.1"/>
    </source>
</evidence>
<evidence type="ECO:0000256" key="4">
    <source>
        <dbReference type="ARBA" id="ARBA00022989"/>
    </source>
</evidence>
<dbReference type="OrthoDB" id="6229420at2759"/>
<accession>A0A834V857</accession>
<organism evidence="10">
    <name type="scientific">Sarcoptes scabiei</name>
    <name type="common">Itch mite</name>
    <name type="synonym">Acarus scabiei</name>
    <dbReference type="NCBI Taxonomy" id="52283"/>
    <lineage>
        <taxon>Eukaryota</taxon>
        <taxon>Metazoa</taxon>
        <taxon>Ecdysozoa</taxon>
        <taxon>Arthropoda</taxon>
        <taxon>Chelicerata</taxon>
        <taxon>Arachnida</taxon>
        <taxon>Acari</taxon>
        <taxon>Acariformes</taxon>
        <taxon>Sarcoptiformes</taxon>
        <taxon>Astigmata</taxon>
        <taxon>Psoroptidia</taxon>
        <taxon>Sarcoptoidea</taxon>
        <taxon>Sarcoptidae</taxon>
        <taxon>Sarcoptinae</taxon>
        <taxon>Sarcoptes</taxon>
    </lineage>
</organism>
<comment type="similarity">
    <text evidence="2">Belongs to the prominin family.</text>
</comment>
<feature type="region of interest" description="Disordered" evidence="8">
    <location>
        <begin position="131"/>
        <end position="185"/>
    </location>
</feature>
<feature type="compositionally biased region" description="Low complexity" evidence="8">
    <location>
        <begin position="137"/>
        <end position="163"/>
    </location>
</feature>
<feature type="transmembrane region" description="Helical" evidence="9">
    <location>
        <begin position="520"/>
        <end position="546"/>
    </location>
</feature>
<feature type="compositionally biased region" description="Polar residues" evidence="8">
    <location>
        <begin position="164"/>
        <end position="173"/>
    </location>
</feature>
<dbReference type="EnsemblMetazoa" id="SSS_6177s_mrna">
    <property type="protein sequence ID" value="KAF7487842.1"/>
    <property type="gene ID" value="SSS_6177"/>
</dbReference>
<evidence type="ECO:0000313" key="11">
    <source>
        <dbReference type="EnsemblMetazoa" id="KAF7487842.1"/>
    </source>
</evidence>
<evidence type="ECO:0000256" key="1">
    <source>
        <dbReference type="ARBA" id="ARBA00004141"/>
    </source>
</evidence>
<dbReference type="PANTHER" id="PTHR22730">
    <property type="entry name" value="PROMININ PROM PROTEIN"/>
    <property type="match status" value="1"/>
</dbReference>
<protein>
    <submittedName>
        <fullName evidence="10">Prominin-like protein</fullName>
    </submittedName>
</protein>
<reference evidence="10" key="2">
    <citation type="submission" date="2020-01" db="EMBL/GenBank/DDBJ databases">
        <authorList>
            <person name="Korhonen P.K.K."/>
            <person name="Guangxu M.G."/>
            <person name="Wang T.W."/>
            <person name="Stroehlein A.J.S."/>
            <person name="Young N.D."/>
            <person name="Ang C.-S.A."/>
            <person name="Fernando D.W.F."/>
            <person name="Lu H.L."/>
            <person name="Taylor S.T."/>
            <person name="Ehtesham M.E.M."/>
            <person name="Najaraj S.H.N."/>
            <person name="Harsha G.H.G."/>
            <person name="Madugundu A.M."/>
            <person name="Renuse S.R."/>
            <person name="Holt D.H."/>
            <person name="Pandey A.P."/>
            <person name="Papenfuss A.P."/>
            <person name="Gasser R.B.G."/>
            <person name="Fischer K.F."/>
        </authorList>
    </citation>
    <scope>NUCLEOTIDE SEQUENCE</scope>
    <source>
        <strain evidence="10">SSS_KF_BRIS2020</strain>
    </source>
</reference>
<keyword evidence="7" id="KW-0175">Coiled coil</keyword>
<evidence type="ECO:0000256" key="7">
    <source>
        <dbReference type="SAM" id="Coils"/>
    </source>
</evidence>
<dbReference type="EMBL" id="WVUK01000066">
    <property type="protein sequence ID" value="KAF7487842.1"/>
    <property type="molecule type" value="Genomic_DNA"/>
</dbReference>
<gene>
    <name evidence="10" type="ORF">SSS_6177</name>
</gene>
<reference evidence="11" key="3">
    <citation type="submission" date="2022-06" db="UniProtKB">
        <authorList>
            <consortium name="EnsemblMetazoa"/>
        </authorList>
    </citation>
    <scope>IDENTIFICATION</scope>
</reference>
<feature type="coiled-coil region" evidence="7">
    <location>
        <begin position="752"/>
        <end position="779"/>
    </location>
</feature>
<keyword evidence="6" id="KW-0325">Glycoprotein</keyword>
<dbReference type="AlphaFoldDB" id="A0A834V857"/>
<evidence type="ECO:0000256" key="8">
    <source>
        <dbReference type="SAM" id="MobiDB-lite"/>
    </source>
</evidence>
<dbReference type="Pfam" id="PF05478">
    <property type="entry name" value="Prominin"/>
    <property type="match status" value="1"/>
</dbReference>
<dbReference type="GO" id="GO:0016020">
    <property type="term" value="C:membrane"/>
    <property type="evidence" value="ECO:0007669"/>
    <property type="project" value="UniProtKB-SubCell"/>
</dbReference>
<evidence type="ECO:0000256" key="3">
    <source>
        <dbReference type="ARBA" id="ARBA00022692"/>
    </source>
</evidence>
<feature type="transmembrane region" description="Helical" evidence="9">
    <location>
        <begin position="94"/>
        <end position="121"/>
    </location>
</feature>
<dbReference type="Proteomes" id="UP000070412">
    <property type="component" value="Unassembled WGS sequence"/>
</dbReference>
<feature type="transmembrane region" description="Helical" evidence="9">
    <location>
        <begin position="472"/>
        <end position="499"/>
    </location>
</feature>
<proteinExistence type="inferred from homology"/>
<keyword evidence="12" id="KW-1185">Reference proteome</keyword>
<sequence length="972" mass="112608">MMEHHNSSIHSKMNTLKPIDFIIPNPILFLTEWKTQEIAENEFVFSMEHLYLLINWILQYLYKPGYPESLINEDFLHKPYEIIDDNKLEIIDHFALVLTVALSFLFIAFFIPIFWVLSWCFCCRNQSKRSTTKRSHSSNYHYPSSSASSSSSHHLRPQSSHQSYSGNENLLQNRSTSSHHHRTRRRHRYEVEKSCDFCIRPILSFVLLSLLVFSFLFIVCSFVTNNFVHDGVKDLPKAVNNSLADFEIYLNNTQYELNILFKTNFAQLESQIQKNLNTSGDIVKNKLEIISQASSIDNLTMIVSNLQPILHDLRKLINHTNELKFLTVQLRSKISRTKQDLEDFFKTCRHHICIDLEEKYYQIRHLTVSSNIGSMPNLNPIVDKIQYLLKENIIGEIQRGKEKLNFISKDIQSAIDLIVPNIRSNIAQANKALNENVDLISYILAEPIHYIRLMQTFSSKSNSYVQVYSEEYHYAGLVCTTILLIILLSYLFGLLSGVCGDQPTRYNYRQRSKRSDCFSYFGMTIFFLTFTVLFSLSTIFFLFGGFNDRTLCLHLKNMSNPQSDRIISLLQTEIKNQLTTSIDNEAEDGIDSDPNGIKSILKVFSYLDKFNLVEIIDRCHQNQSLFNVLRISLNENIRFTKKSKSHDLNLSDVVVFKEKDEIKTYLNDLLNSMNINPKNIVLISREGEELLQILQETPLETLNFSVFANQLQKSIKPIDLDLISKKLEEESSRLPESEIENIARLRNIVLDLKSLKELVNIITNKIDNLTKNAERIELKSHFNGRNLRETVKILMQQARDAQNFINLKGRHEIRAILRNFIDDLTLLLDQYSSHVEQRIKNEVGRCLPLSRAYNHTVSSLCDDVIVPFTACWFSVTVTLLVFIPSTLLISILMDLFKRVKRSSTKRESILIIDQFDDDDIPLTDVVDKRSNRRPVLPSAPIVPFGENHSEEETWSPGAIPQHLYTRPPPYNF</sequence>
<evidence type="ECO:0000256" key="5">
    <source>
        <dbReference type="ARBA" id="ARBA00023136"/>
    </source>
</evidence>
<keyword evidence="5 9" id="KW-0472">Membrane</keyword>
<dbReference type="InterPro" id="IPR008795">
    <property type="entry name" value="Prominin"/>
</dbReference>
<evidence type="ECO:0000256" key="6">
    <source>
        <dbReference type="ARBA" id="ARBA00023180"/>
    </source>
</evidence>
<evidence type="ECO:0000256" key="2">
    <source>
        <dbReference type="ARBA" id="ARBA00006058"/>
    </source>
</evidence>
<evidence type="ECO:0000313" key="12">
    <source>
        <dbReference type="Proteomes" id="UP000070412"/>
    </source>
</evidence>
<keyword evidence="4 9" id="KW-1133">Transmembrane helix</keyword>
<evidence type="ECO:0000256" key="9">
    <source>
        <dbReference type="SAM" id="Phobius"/>
    </source>
</evidence>
<keyword evidence="3 9" id="KW-0812">Transmembrane</keyword>